<protein>
    <submittedName>
        <fullName evidence="1">Uncharacterized protein</fullName>
    </submittedName>
</protein>
<dbReference type="InterPro" id="IPR002297">
    <property type="entry name" value="DNA-dir_DNA_pol_A_mt"/>
</dbReference>
<dbReference type="SUPFAM" id="SSF56672">
    <property type="entry name" value="DNA/RNA polymerases"/>
    <property type="match status" value="1"/>
</dbReference>
<gene>
    <name evidence="1" type="ORF">PILCRDRAFT_6154</name>
</gene>
<dbReference type="AlphaFoldDB" id="A0A0C3FXZ2"/>
<dbReference type="Proteomes" id="UP000054166">
    <property type="component" value="Unassembled WGS sequence"/>
</dbReference>
<dbReference type="STRING" id="765440.A0A0C3FXZ2"/>
<keyword evidence="2" id="KW-1185">Reference proteome</keyword>
<sequence>MPNTPRFHHPSTLLPPILWLKWYWDLAKLKKDTPPGTIDITVHTRVAPLLLLPDTAEFTTRLTQFHDPADDKLLESNRGYTFYKLPHKNGEEANVRNPLAKPFMKFAQDGTMTSPGDEAKEALGMNAQCSYWISARDRILNQNVVWQDEKLDVGFKGVEAEKEWGVIIPQVITMGTVTRRAIEKTWLTASNAKKNR</sequence>
<dbReference type="GO" id="GO:0006264">
    <property type="term" value="P:mitochondrial DNA replication"/>
    <property type="evidence" value="ECO:0007669"/>
    <property type="project" value="TreeGrafter"/>
</dbReference>
<dbReference type="GO" id="GO:0008408">
    <property type="term" value="F:3'-5' exonuclease activity"/>
    <property type="evidence" value="ECO:0007669"/>
    <property type="project" value="TreeGrafter"/>
</dbReference>
<organism evidence="1 2">
    <name type="scientific">Piloderma croceum (strain F 1598)</name>
    <dbReference type="NCBI Taxonomy" id="765440"/>
    <lineage>
        <taxon>Eukaryota</taxon>
        <taxon>Fungi</taxon>
        <taxon>Dikarya</taxon>
        <taxon>Basidiomycota</taxon>
        <taxon>Agaricomycotina</taxon>
        <taxon>Agaricomycetes</taxon>
        <taxon>Agaricomycetidae</taxon>
        <taxon>Atheliales</taxon>
        <taxon>Atheliaceae</taxon>
        <taxon>Piloderma</taxon>
    </lineage>
</organism>
<evidence type="ECO:0000313" key="1">
    <source>
        <dbReference type="EMBL" id="KIM84499.1"/>
    </source>
</evidence>
<dbReference type="GO" id="GO:0003887">
    <property type="term" value="F:DNA-directed DNA polymerase activity"/>
    <property type="evidence" value="ECO:0007669"/>
    <property type="project" value="TreeGrafter"/>
</dbReference>
<dbReference type="EMBL" id="KN832987">
    <property type="protein sequence ID" value="KIM84499.1"/>
    <property type="molecule type" value="Genomic_DNA"/>
</dbReference>
<proteinExistence type="predicted"/>
<name>A0A0C3FXZ2_PILCF</name>
<dbReference type="InParanoid" id="A0A0C3FXZ2"/>
<dbReference type="HOGENOM" id="CLU_1393203_0_0_1"/>
<dbReference type="GO" id="GO:0005760">
    <property type="term" value="C:gamma DNA polymerase complex"/>
    <property type="evidence" value="ECO:0007669"/>
    <property type="project" value="InterPro"/>
</dbReference>
<dbReference type="PANTHER" id="PTHR10267">
    <property type="entry name" value="DNA POLYMERASE SUBUNIT GAMMA-1"/>
    <property type="match status" value="1"/>
</dbReference>
<dbReference type="InterPro" id="IPR043502">
    <property type="entry name" value="DNA/RNA_pol_sf"/>
</dbReference>
<reference evidence="2" key="2">
    <citation type="submission" date="2015-01" db="EMBL/GenBank/DDBJ databases">
        <title>Evolutionary Origins and Diversification of the Mycorrhizal Mutualists.</title>
        <authorList>
            <consortium name="DOE Joint Genome Institute"/>
            <consortium name="Mycorrhizal Genomics Consortium"/>
            <person name="Kohler A."/>
            <person name="Kuo A."/>
            <person name="Nagy L.G."/>
            <person name="Floudas D."/>
            <person name="Copeland A."/>
            <person name="Barry K.W."/>
            <person name="Cichocki N."/>
            <person name="Veneault-Fourrey C."/>
            <person name="LaButti K."/>
            <person name="Lindquist E.A."/>
            <person name="Lipzen A."/>
            <person name="Lundell T."/>
            <person name="Morin E."/>
            <person name="Murat C."/>
            <person name="Riley R."/>
            <person name="Ohm R."/>
            <person name="Sun H."/>
            <person name="Tunlid A."/>
            <person name="Henrissat B."/>
            <person name="Grigoriev I.V."/>
            <person name="Hibbett D.S."/>
            <person name="Martin F."/>
        </authorList>
    </citation>
    <scope>NUCLEOTIDE SEQUENCE [LARGE SCALE GENOMIC DNA]</scope>
    <source>
        <strain evidence="2">F 1598</strain>
    </source>
</reference>
<dbReference type="OrthoDB" id="5588663at2759"/>
<feature type="non-terminal residue" evidence="1">
    <location>
        <position position="196"/>
    </location>
</feature>
<reference evidence="1 2" key="1">
    <citation type="submission" date="2014-04" db="EMBL/GenBank/DDBJ databases">
        <authorList>
            <consortium name="DOE Joint Genome Institute"/>
            <person name="Kuo A."/>
            <person name="Tarkka M."/>
            <person name="Buscot F."/>
            <person name="Kohler A."/>
            <person name="Nagy L.G."/>
            <person name="Floudas D."/>
            <person name="Copeland A."/>
            <person name="Barry K.W."/>
            <person name="Cichocki N."/>
            <person name="Veneault-Fourrey C."/>
            <person name="LaButti K."/>
            <person name="Lindquist E.A."/>
            <person name="Lipzen A."/>
            <person name="Lundell T."/>
            <person name="Morin E."/>
            <person name="Murat C."/>
            <person name="Sun H."/>
            <person name="Tunlid A."/>
            <person name="Henrissat B."/>
            <person name="Grigoriev I.V."/>
            <person name="Hibbett D.S."/>
            <person name="Martin F."/>
            <person name="Nordberg H.P."/>
            <person name="Cantor M.N."/>
            <person name="Hua S.X."/>
        </authorList>
    </citation>
    <scope>NUCLEOTIDE SEQUENCE [LARGE SCALE GENOMIC DNA]</scope>
    <source>
        <strain evidence="1 2">F 1598</strain>
    </source>
</reference>
<evidence type="ECO:0000313" key="2">
    <source>
        <dbReference type="Proteomes" id="UP000054166"/>
    </source>
</evidence>
<accession>A0A0C3FXZ2</accession>
<dbReference type="GO" id="GO:0003677">
    <property type="term" value="F:DNA binding"/>
    <property type="evidence" value="ECO:0007669"/>
    <property type="project" value="InterPro"/>
</dbReference>
<dbReference type="PANTHER" id="PTHR10267:SF0">
    <property type="entry name" value="DNA POLYMERASE SUBUNIT GAMMA-1"/>
    <property type="match status" value="1"/>
</dbReference>